<evidence type="ECO:0000256" key="5">
    <source>
        <dbReference type="RuleBase" id="RU003679"/>
    </source>
</evidence>
<keyword evidence="10" id="KW-1185">Reference proteome</keyword>
<dbReference type="InterPro" id="IPR048913">
    <property type="entry name" value="BetaGal_gal-bd"/>
</dbReference>
<proteinExistence type="inferred from homology"/>
<comment type="similarity">
    <text evidence="1 5">Belongs to the glycosyl hydrolase 35 family.</text>
</comment>
<dbReference type="Proteomes" id="UP000006851">
    <property type="component" value="Chromosome"/>
</dbReference>
<feature type="domain" description="Glycoside hydrolase 35 catalytic" evidence="6">
    <location>
        <begin position="10"/>
        <end position="328"/>
    </location>
</feature>
<keyword evidence="2 9" id="KW-0378">Hydrolase</keyword>
<evidence type="ECO:0000256" key="2">
    <source>
        <dbReference type="ARBA" id="ARBA00022801"/>
    </source>
</evidence>
<feature type="active site" description="Proton donor" evidence="4">
    <location>
        <position position="157"/>
    </location>
</feature>
<dbReference type="GO" id="GO:0005975">
    <property type="term" value="P:carbohydrate metabolic process"/>
    <property type="evidence" value="ECO:0007669"/>
    <property type="project" value="InterPro"/>
</dbReference>
<dbReference type="PANTHER" id="PTHR23421">
    <property type="entry name" value="BETA-GALACTOSIDASE RELATED"/>
    <property type="match status" value="1"/>
</dbReference>
<dbReference type="RefSeq" id="WP_013709377.1">
    <property type="nucleotide sequence ID" value="NC_015389.1"/>
</dbReference>
<dbReference type="Pfam" id="PF21317">
    <property type="entry name" value="BetaGal_ABD_1"/>
    <property type="match status" value="1"/>
</dbReference>
<evidence type="ECO:0000313" key="9">
    <source>
        <dbReference type="EMBL" id="AEB07635.1"/>
    </source>
</evidence>
<evidence type="ECO:0000256" key="4">
    <source>
        <dbReference type="PIRSR" id="PIRSR006336-1"/>
    </source>
</evidence>
<dbReference type="FunFam" id="3.20.20.80:FF:000116">
    <property type="entry name" value="Beta-galactosidase 3"/>
    <property type="match status" value="1"/>
</dbReference>
<dbReference type="Pfam" id="PF01301">
    <property type="entry name" value="Glyco_hydro_35"/>
    <property type="match status" value="1"/>
</dbReference>
<gene>
    <name evidence="9" type="ordered locus">Corgl_1536</name>
</gene>
<reference evidence="10" key="1">
    <citation type="journal article" date="2013" name="Stand. Genomic Sci.">
        <title>Complete genome sequence of Coriobacterium glomerans type strain (PW2(T)) from the midgut of Pyrrhocoris apterus L. (red soldier bug).</title>
        <authorList>
            <person name="Stackebrandt E."/>
            <person name="Zeytun A."/>
            <person name="Lapidus A."/>
            <person name="Nolan M."/>
            <person name="Lucas S."/>
            <person name="Hammon N."/>
            <person name="Deshpande S."/>
            <person name="Cheng J.F."/>
            <person name="Tapia R."/>
            <person name="Goodwin L.A."/>
            <person name="Pitluck S."/>
            <person name="Liolios K."/>
            <person name="Pagani I."/>
            <person name="Ivanova N."/>
            <person name="Mavromatis K."/>
            <person name="Mikhailova N."/>
            <person name="Huntemann M."/>
            <person name="Pati A."/>
            <person name="Chen A."/>
            <person name="Palaniappan K."/>
            <person name="Chang Y.J."/>
            <person name="Land M."/>
            <person name="Hauser L."/>
            <person name="Rohde M."/>
            <person name="Pukall R."/>
            <person name="Goker M."/>
            <person name="Detter J.C."/>
            <person name="Woyke T."/>
            <person name="Bristow J."/>
            <person name="Eisen J.A."/>
            <person name="Markowitz V."/>
            <person name="Hugenholtz P."/>
            <person name="Kyrpides N.C."/>
            <person name="Klenk H.P."/>
        </authorList>
    </citation>
    <scope>NUCLEOTIDE SEQUENCE</scope>
    <source>
        <strain evidence="10">ATCC 49209 / DSM 20642 / JCM 10262 / PW2</strain>
    </source>
</reference>
<evidence type="ECO:0000313" key="10">
    <source>
        <dbReference type="Proteomes" id="UP000006851"/>
    </source>
</evidence>
<organism evidence="9 10">
    <name type="scientific">Coriobacterium glomerans (strain ATCC 49209 / DSM 20642 / JCM 10262 / PW2)</name>
    <dbReference type="NCBI Taxonomy" id="700015"/>
    <lineage>
        <taxon>Bacteria</taxon>
        <taxon>Bacillati</taxon>
        <taxon>Actinomycetota</taxon>
        <taxon>Coriobacteriia</taxon>
        <taxon>Coriobacteriales</taxon>
        <taxon>Coriobacteriaceae</taxon>
        <taxon>Coriobacterium</taxon>
    </lineage>
</organism>
<accession>F2NAV7</accession>
<dbReference type="GO" id="GO:0004565">
    <property type="term" value="F:beta-galactosidase activity"/>
    <property type="evidence" value="ECO:0007669"/>
    <property type="project" value="UniProtKB-EC"/>
</dbReference>
<dbReference type="EC" id="3.2.1.23" evidence="9"/>
<dbReference type="InterPro" id="IPR031330">
    <property type="entry name" value="Gly_Hdrlase_35_cat"/>
</dbReference>
<dbReference type="AlphaFoldDB" id="F2NAV7"/>
<feature type="active site" description="Nucleophile" evidence="4">
    <location>
        <position position="239"/>
    </location>
</feature>
<name>F2NAV7_CORGP</name>
<dbReference type="PRINTS" id="PR00742">
    <property type="entry name" value="GLHYDRLASE35"/>
</dbReference>
<dbReference type="InterPro" id="IPR001944">
    <property type="entry name" value="Glycoside_Hdrlase_35"/>
</dbReference>
<dbReference type="HOGENOM" id="CLU_007853_7_2_11"/>
<feature type="domain" description="Beta-galactosidase galactose-binding" evidence="8">
    <location>
        <begin position="507"/>
        <end position="566"/>
    </location>
</feature>
<dbReference type="EMBL" id="CP002628">
    <property type="protein sequence ID" value="AEB07635.1"/>
    <property type="molecule type" value="Genomic_DNA"/>
</dbReference>
<keyword evidence="3 9" id="KW-0326">Glycosidase</keyword>
<feature type="domain" description="Beta-galactosidase 1-like first all-beta" evidence="7">
    <location>
        <begin position="374"/>
        <end position="488"/>
    </location>
</feature>
<protein>
    <submittedName>
        <fullName evidence="9">Beta-galactosidase</fullName>
        <ecNumber evidence="9">3.2.1.23</ecNumber>
    </submittedName>
</protein>
<evidence type="ECO:0000256" key="1">
    <source>
        <dbReference type="ARBA" id="ARBA00009809"/>
    </source>
</evidence>
<dbReference type="eggNOG" id="COG1874">
    <property type="taxonomic scope" value="Bacteria"/>
</dbReference>
<dbReference type="SUPFAM" id="SSF51445">
    <property type="entry name" value="(Trans)glycosidases"/>
    <property type="match status" value="1"/>
</dbReference>
<dbReference type="InterPro" id="IPR048912">
    <property type="entry name" value="BetaGal1-like_ABD1"/>
</dbReference>
<evidence type="ECO:0000259" key="7">
    <source>
        <dbReference type="Pfam" id="PF21317"/>
    </source>
</evidence>
<dbReference type="InterPro" id="IPR008979">
    <property type="entry name" value="Galactose-bd-like_sf"/>
</dbReference>
<sequence>MHTFEIGSDFYMDGRPFQIRSGAIHYFRLHPDDWEHSLYNLKAMGFNTVETYIPWNMHEPHKDEFRITAETDFERFLGLASDLGLWAIVRPSPFICAEWEFGGLPAWLLAERGMRIRSNDPRFLERLALYYDMLMPHLAKHQITRGANIIMMQIENEYGSYCEDSDYMRSVRDLMVERGIDVKLCTSDGPWRACQRAGSLIEDNVLATGNFGSHATENFAALKGFHKEHGKTWPLMCMEFWAGWFNRWGESVVRRDPEELARSVREALREGSINLYMFHGGTNFGFMNGCSARHDHDLHQITSYDYDAPLDEAGNPTEKFYALQRMVREDFPDARTASPRIKGTLAPMTLERCGLAGLFETLDTLSEPLEMRHPAAMEDLGQAYGYILYRTRIEADTAGEERFRIVDARDRAQLFLNGRLVATQYQEDIGEDILAAPKPGINQLDILVENMGRVNYGHKLLASTQHKGIRTGICVDLHFVTGFEVFRLPLASADKVDFSRGWTPGAPAFHRFAAVVRDTALDTHLDLTGFGKGCVFVNGFNVGRFWEKGPTRSLYVPHGLLRVGSNDIIVFETEGIYSDELKLSSRPVIDERAGEER</sequence>
<dbReference type="OrthoDB" id="9813184at2"/>
<dbReference type="SUPFAM" id="SSF49785">
    <property type="entry name" value="Galactose-binding domain-like"/>
    <property type="match status" value="1"/>
</dbReference>
<dbReference type="STRING" id="700015.Corgl_1536"/>
<dbReference type="Pfam" id="PF21467">
    <property type="entry name" value="BetaGal_gal-bd"/>
    <property type="match status" value="1"/>
</dbReference>
<dbReference type="KEGG" id="cgo:Corgl_1536"/>
<dbReference type="PIRSF" id="PIRSF006336">
    <property type="entry name" value="B-gal"/>
    <property type="match status" value="1"/>
</dbReference>
<evidence type="ECO:0000256" key="3">
    <source>
        <dbReference type="ARBA" id="ARBA00023295"/>
    </source>
</evidence>
<evidence type="ECO:0000259" key="6">
    <source>
        <dbReference type="Pfam" id="PF01301"/>
    </source>
</evidence>
<dbReference type="Gene3D" id="2.60.120.260">
    <property type="entry name" value="Galactose-binding domain-like"/>
    <property type="match status" value="2"/>
</dbReference>
<evidence type="ECO:0000259" key="8">
    <source>
        <dbReference type="Pfam" id="PF21467"/>
    </source>
</evidence>
<dbReference type="InterPro" id="IPR026283">
    <property type="entry name" value="B-gal_1-like"/>
</dbReference>
<dbReference type="InterPro" id="IPR017853">
    <property type="entry name" value="GH"/>
</dbReference>
<dbReference type="Gene3D" id="3.20.20.80">
    <property type="entry name" value="Glycosidases"/>
    <property type="match status" value="1"/>
</dbReference>